<protein>
    <submittedName>
        <fullName evidence="1">LamG domain-containing protein</fullName>
    </submittedName>
</protein>
<evidence type="ECO:0000313" key="1">
    <source>
        <dbReference type="EMBL" id="MTI26116.1"/>
    </source>
</evidence>
<dbReference type="Gene3D" id="2.60.120.200">
    <property type="match status" value="1"/>
</dbReference>
<dbReference type="Proteomes" id="UP000798808">
    <property type="component" value="Unassembled WGS sequence"/>
</dbReference>
<name>A0ABW9RQ25_9BACT</name>
<proteinExistence type="predicted"/>
<dbReference type="EMBL" id="SMLW01000564">
    <property type="protein sequence ID" value="MTI26116.1"/>
    <property type="molecule type" value="Genomic_DNA"/>
</dbReference>
<dbReference type="Pfam" id="PF13385">
    <property type="entry name" value="Laminin_G_3"/>
    <property type="match status" value="1"/>
</dbReference>
<organism evidence="1 2">
    <name type="scientific">Fulvivirga kasyanovii</name>
    <dbReference type="NCBI Taxonomy" id="396812"/>
    <lineage>
        <taxon>Bacteria</taxon>
        <taxon>Pseudomonadati</taxon>
        <taxon>Bacteroidota</taxon>
        <taxon>Cytophagia</taxon>
        <taxon>Cytophagales</taxon>
        <taxon>Fulvivirgaceae</taxon>
        <taxon>Fulvivirga</taxon>
    </lineage>
</organism>
<dbReference type="InterPro" id="IPR013320">
    <property type="entry name" value="ConA-like_dom_sf"/>
</dbReference>
<dbReference type="PROSITE" id="PS51257">
    <property type="entry name" value="PROKAR_LIPOPROTEIN"/>
    <property type="match status" value="1"/>
</dbReference>
<dbReference type="InterPro" id="IPR013783">
    <property type="entry name" value="Ig-like_fold"/>
</dbReference>
<keyword evidence="2" id="KW-1185">Reference proteome</keyword>
<reference evidence="1 2" key="1">
    <citation type="submission" date="2019-02" db="EMBL/GenBank/DDBJ databases">
        <authorList>
            <person name="Goldberg S.R."/>
            <person name="Haltli B.A."/>
            <person name="Correa H."/>
            <person name="Russell K.G."/>
        </authorList>
    </citation>
    <scope>NUCLEOTIDE SEQUENCE [LARGE SCALE GENOMIC DNA]</scope>
    <source>
        <strain evidence="1 2">JCM 16186</strain>
    </source>
</reference>
<comment type="caution">
    <text evidence="1">The sequence shown here is derived from an EMBL/GenBank/DDBJ whole genome shotgun (WGS) entry which is preliminary data.</text>
</comment>
<dbReference type="Gene3D" id="2.60.40.10">
    <property type="entry name" value="Immunoglobulins"/>
    <property type="match status" value="1"/>
</dbReference>
<sequence length="373" mass="40078">MKLYKLYIMGAIFAFGCDDGYIDDISAVDPGPDESAPVVTISNPVGDVFIPFTENSTDVTFKFQATDDIEVKSVTIALDGAELASFSGFVDYRNANNSFTYEDLPIGEHTVAVTAIDPSGKETTESVTFIVTNEYFPEDGEIFYMPFEGDVFLDIISEKSATTSGAPGFADGIKGNALSLDAANESYILFPGDTLAGVENFTLSFWAKVDYVGDESGIDGSFGLVSLSNVSSFWGNIEVLVDGGNLTNGANMKAHVTNGASETWVTGITNLTNIFGQWSNHTLTYDATSSEIKYYINGELKSTTPAAWTGPLAFENVGPMVFGTYQFQTTPSLTSATGSQPWASFLTGEIDEVRIFNRALSADEIQALVDDVD</sequence>
<dbReference type="Pfam" id="PF17957">
    <property type="entry name" value="Big_7"/>
    <property type="match status" value="1"/>
</dbReference>
<evidence type="ECO:0000313" key="2">
    <source>
        <dbReference type="Proteomes" id="UP000798808"/>
    </source>
</evidence>
<gene>
    <name evidence="1" type="ORF">E1163_14255</name>
</gene>
<dbReference type="RefSeq" id="WP_155172955.1">
    <property type="nucleotide sequence ID" value="NZ_BAAAFL010000014.1"/>
</dbReference>
<accession>A0ABW9RQ25</accession>
<dbReference type="SUPFAM" id="SSF49899">
    <property type="entry name" value="Concanavalin A-like lectins/glucanases"/>
    <property type="match status" value="1"/>
</dbReference>